<dbReference type="InterPro" id="IPR031318">
    <property type="entry name" value="OPI10"/>
</dbReference>
<feature type="domain" description="Hikeshi-like N-terminal" evidence="2">
    <location>
        <begin position="13"/>
        <end position="137"/>
    </location>
</feature>
<dbReference type="PANTHER" id="PTHR12925:SF0">
    <property type="entry name" value="PROTEIN HIKESHI"/>
    <property type="match status" value="1"/>
</dbReference>
<comment type="similarity">
    <text evidence="1">Belongs to the OPI10 family.</text>
</comment>
<reference evidence="4 5" key="1">
    <citation type="submission" date="2018-02" db="EMBL/GenBank/DDBJ databases">
        <title>Draft genome sequences of Elsinoe sp., causing black scab on jojoba.</title>
        <authorList>
            <person name="Stodart B."/>
            <person name="Jeffress S."/>
            <person name="Ash G."/>
            <person name="Arun Chinnappa K."/>
        </authorList>
    </citation>
    <scope>NUCLEOTIDE SEQUENCE [LARGE SCALE GENOMIC DNA]</scope>
    <source>
        <strain evidence="4 5">Hillstone_2</strain>
    </source>
</reference>
<evidence type="ECO:0000259" key="2">
    <source>
        <dbReference type="Pfam" id="PF05603"/>
    </source>
</evidence>
<dbReference type="GO" id="GO:0006606">
    <property type="term" value="P:protein import into nucleus"/>
    <property type="evidence" value="ECO:0007669"/>
    <property type="project" value="TreeGrafter"/>
</dbReference>
<accession>A0A4U7AZ19</accession>
<protein>
    <submittedName>
        <fullName evidence="4">Uncharacterized protein</fullName>
    </submittedName>
</protein>
<dbReference type="Proteomes" id="UP000308133">
    <property type="component" value="Unassembled WGS sequence"/>
</dbReference>
<dbReference type="PANTHER" id="PTHR12925">
    <property type="entry name" value="HIKESHI FAMILY MEMBER"/>
    <property type="match status" value="1"/>
</dbReference>
<dbReference type="InterPro" id="IPR048364">
    <property type="entry name" value="Hikeshi-like_C"/>
</dbReference>
<evidence type="ECO:0000259" key="3">
    <source>
        <dbReference type="Pfam" id="PF21057"/>
    </source>
</evidence>
<dbReference type="GO" id="GO:0061608">
    <property type="term" value="F:nuclear import signal receptor activity"/>
    <property type="evidence" value="ECO:0007669"/>
    <property type="project" value="TreeGrafter"/>
</dbReference>
<dbReference type="GO" id="GO:0005634">
    <property type="term" value="C:nucleus"/>
    <property type="evidence" value="ECO:0007669"/>
    <property type="project" value="TreeGrafter"/>
</dbReference>
<proteinExistence type="inferred from homology"/>
<sequence length="215" mass="22875">MFILAVPPRPLLPAETLSQTQYLFRFPSQPPFNTITLALNPGNTIPPDLAAAIYYSLPSSPDNFRFLGYLGQGRDSGTYRIISAEVNPSSALAPDSEGDMLLDDGAAPSSTGGEVRIGISIEPAGQVAEQVARFKAEQAARGGAGAGAAVKANGGAGGVGKVETKVLAQRIIGNAFNFLSSFGSEQIPLKAFQEWWKKFEGKVERDPSFLEREQD</sequence>
<evidence type="ECO:0000313" key="4">
    <source>
        <dbReference type="EMBL" id="TKX21900.1"/>
    </source>
</evidence>
<dbReference type="InterPro" id="IPR008493">
    <property type="entry name" value="Hikeshi-like_N"/>
</dbReference>
<name>A0A4U7AZ19_9PEZI</name>
<dbReference type="GO" id="GO:0005829">
    <property type="term" value="C:cytosol"/>
    <property type="evidence" value="ECO:0007669"/>
    <property type="project" value="TreeGrafter"/>
</dbReference>
<dbReference type="EMBL" id="PTQR01000075">
    <property type="protein sequence ID" value="TKX21900.1"/>
    <property type="molecule type" value="Genomic_DNA"/>
</dbReference>
<gene>
    <name evidence="4" type="ORF">C1H76_5792</name>
</gene>
<evidence type="ECO:0000256" key="1">
    <source>
        <dbReference type="ARBA" id="ARBA00006623"/>
    </source>
</evidence>
<feature type="domain" description="Hikeshi-like C-terminal" evidence="3">
    <location>
        <begin position="163"/>
        <end position="212"/>
    </location>
</feature>
<evidence type="ECO:0000313" key="5">
    <source>
        <dbReference type="Proteomes" id="UP000308133"/>
    </source>
</evidence>
<dbReference type="AlphaFoldDB" id="A0A4U7AZ19"/>
<comment type="caution">
    <text evidence="4">The sequence shown here is derived from an EMBL/GenBank/DDBJ whole genome shotgun (WGS) entry which is preliminary data.</text>
</comment>
<dbReference type="Pfam" id="PF05603">
    <property type="entry name" value="Hikeshi-like_N"/>
    <property type="match status" value="1"/>
</dbReference>
<dbReference type="Pfam" id="PF21057">
    <property type="entry name" value="Hikeshi-like_C"/>
    <property type="match status" value="1"/>
</dbReference>
<organism evidence="4 5">
    <name type="scientific">Elsinoe australis</name>
    <dbReference type="NCBI Taxonomy" id="40998"/>
    <lineage>
        <taxon>Eukaryota</taxon>
        <taxon>Fungi</taxon>
        <taxon>Dikarya</taxon>
        <taxon>Ascomycota</taxon>
        <taxon>Pezizomycotina</taxon>
        <taxon>Dothideomycetes</taxon>
        <taxon>Dothideomycetidae</taxon>
        <taxon>Myriangiales</taxon>
        <taxon>Elsinoaceae</taxon>
        <taxon>Elsinoe</taxon>
    </lineage>
</organism>